<dbReference type="GO" id="GO:0005737">
    <property type="term" value="C:cytoplasm"/>
    <property type="evidence" value="ECO:0007669"/>
    <property type="project" value="UniProtKB-SubCell"/>
</dbReference>
<feature type="compositionally biased region" description="Basic and acidic residues" evidence="11">
    <location>
        <begin position="617"/>
        <end position="636"/>
    </location>
</feature>
<dbReference type="PROSITE" id="PS50146">
    <property type="entry name" value="DAGK"/>
    <property type="match status" value="1"/>
</dbReference>
<dbReference type="GO" id="GO:0007165">
    <property type="term" value="P:signal transduction"/>
    <property type="evidence" value="ECO:0007669"/>
    <property type="project" value="InterPro"/>
</dbReference>
<feature type="region of interest" description="Disordered" evidence="11">
    <location>
        <begin position="481"/>
        <end position="540"/>
    </location>
</feature>
<dbReference type="EMBL" id="CAJGYM010000042">
    <property type="protein sequence ID" value="CAD6194257.1"/>
    <property type="molecule type" value="Genomic_DNA"/>
</dbReference>
<dbReference type="PANTHER" id="PTHR11255:SF109">
    <property type="entry name" value="DIACYLGLYCEROL KINASE ETA"/>
    <property type="match status" value="1"/>
</dbReference>
<sequence length="666" mass="73799">MASTRSLDDSEAWRQSLLRVKAHHADKSTAFDSMLEGTSGNHQWVQVNHPRPTFCNYCREKLSGVPWHGYTCEVCKMKAHKKCMEKITDRCKWTIEASIPHHMQYISPENSIVPHQWVEGNLPMSAKCLVCEKPCGSVLKLQDWRCIWCACCVHSGCLTHLGRACSLGPAALSVVPPLAVRDVNLNATALLREDAFGGDCGGGSPLIVLVNSKSGDNQGQRMIRKFKRLLNPIQVFDIIATGPEFALTFFEQFEAFRVLVCGGDGTVGWVLSAFDKLNLHSKCQLAILPLGTGNDLARVLGWGHAFYDDTQLPQLVRTFERAHTRMLDRWSVLSIEGPQADAVRLHEELIISKVRAVLDAEQPSETINAVSSLCVTVRGLMQDLADAYTRVEEWERQDGRIPQDPISEQCTVLLQKLDRLMRSLQLDPSQLDESGFEPEDEDSCIMEEVLRRDSLVNRANSLKKALRDMISLAERGIDQHYRDSAGTKRERFRKKRSKTTPSALRVSQSNLSSSSACSPQPSPTQKHKLPSFPLEDPQKPQNLLADCARSTNELASSHLTPTSGYGISQSHSSNTGLSPEESAFPMVPTSSGEVRTLTEQPSIGRVQPPTPGATRDQPAKDELLKHLELTTPDRPDVSSSSLEAGQPEGLHECIEIGLKDEKEGIK</sequence>
<feature type="domain" description="Phorbol-ester/DAG-type" evidence="12">
    <location>
        <begin position="41"/>
        <end position="91"/>
    </location>
</feature>
<dbReference type="InterPro" id="IPR046349">
    <property type="entry name" value="C1-like_sf"/>
</dbReference>
<dbReference type="PANTHER" id="PTHR11255">
    <property type="entry name" value="DIACYLGLYCEROL KINASE"/>
    <property type="match status" value="1"/>
</dbReference>
<accession>A0A8S1HGG1</accession>
<evidence type="ECO:0000313" key="14">
    <source>
        <dbReference type="EMBL" id="CAD6194257.1"/>
    </source>
</evidence>
<comment type="caution">
    <text evidence="14">The sequence shown here is derived from an EMBL/GenBank/DDBJ whole genome shotgun (WGS) entry which is preliminary data.</text>
</comment>
<dbReference type="FunFam" id="3.40.50.10330:FF:000001">
    <property type="entry name" value="Diacylglycerol kinase"/>
    <property type="match status" value="1"/>
</dbReference>
<dbReference type="PROSITE" id="PS00479">
    <property type="entry name" value="ZF_DAG_PE_1"/>
    <property type="match status" value="2"/>
</dbReference>
<dbReference type="FunFam" id="3.30.60.20:FF:000002">
    <property type="entry name" value="Diacylglycerol kinase"/>
    <property type="match status" value="1"/>
</dbReference>
<dbReference type="GO" id="GO:0008270">
    <property type="term" value="F:zinc ion binding"/>
    <property type="evidence" value="ECO:0007669"/>
    <property type="project" value="UniProtKB-KW"/>
</dbReference>
<dbReference type="GO" id="GO:0004143">
    <property type="term" value="F:ATP-dependent diacylglycerol kinase activity"/>
    <property type="evidence" value="ECO:0007669"/>
    <property type="project" value="UniProtKB-EC"/>
</dbReference>
<evidence type="ECO:0000256" key="5">
    <source>
        <dbReference type="ARBA" id="ARBA00022737"/>
    </source>
</evidence>
<dbReference type="Pfam" id="PF00130">
    <property type="entry name" value="C1_1"/>
    <property type="match status" value="2"/>
</dbReference>
<feature type="compositionally biased region" description="Polar residues" evidence="11">
    <location>
        <begin position="588"/>
        <end position="601"/>
    </location>
</feature>
<evidence type="ECO:0000256" key="3">
    <source>
        <dbReference type="ARBA" id="ARBA00022679"/>
    </source>
</evidence>
<dbReference type="InterPro" id="IPR002219">
    <property type="entry name" value="PKC_DAG/PE"/>
</dbReference>
<reference evidence="14" key="1">
    <citation type="submission" date="2020-10" db="EMBL/GenBank/DDBJ databases">
        <authorList>
            <person name="Kikuchi T."/>
        </authorList>
    </citation>
    <scope>NUCLEOTIDE SEQUENCE</scope>
    <source>
        <strain evidence="14">NKZ352</strain>
    </source>
</reference>
<dbReference type="AlphaFoldDB" id="A0A8S1HGG1"/>
<name>A0A8S1HGG1_9PELO</name>
<dbReference type="InterPro" id="IPR016064">
    <property type="entry name" value="NAD/diacylglycerol_kinase_sf"/>
</dbReference>
<gene>
    <name evidence="14" type="ORF">CAUJ_LOCUS10176</name>
</gene>
<evidence type="ECO:0000256" key="10">
    <source>
        <dbReference type="ARBA" id="ARBA00022840"/>
    </source>
</evidence>
<keyword evidence="4" id="KW-0479">Metal-binding</keyword>
<evidence type="ECO:0000256" key="2">
    <source>
        <dbReference type="ARBA" id="ARBA00012133"/>
    </source>
</evidence>
<evidence type="ECO:0000256" key="11">
    <source>
        <dbReference type="SAM" id="MobiDB-lite"/>
    </source>
</evidence>
<dbReference type="Gene3D" id="3.30.60.20">
    <property type="match status" value="2"/>
</dbReference>
<proteinExistence type="inferred from homology"/>
<dbReference type="EC" id="2.7.1.107" evidence="2"/>
<comment type="similarity">
    <text evidence="1">Belongs to the eukaryotic diacylglycerol kinase family.</text>
</comment>
<evidence type="ECO:0000256" key="6">
    <source>
        <dbReference type="ARBA" id="ARBA00022741"/>
    </source>
</evidence>
<feature type="domain" description="Phorbol-ester/DAG-type" evidence="12">
    <location>
        <begin position="114"/>
        <end position="165"/>
    </location>
</feature>
<evidence type="ECO:0000259" key="12">
    <source>
        <dbReference type="PROSITE" id="PS50081"/>
    </source>
</evidence>
<feature type="compositionally biased region" description="Polar residues" evidence="11">
    <location>
        <begin position="556"/>
        <end position="577"/>
    </location>
</feature>
<dbReference type="GO" id="GO:0005886">
    <property type="term" value="C:plasma membrane"/>
    <property type="evidence" value="ECO:0007669"/>
    <property type="project" value="TreeGrafter"/>
</dbReference>
<evidence type="ECO:0000256" key="7">
    <source>
        <dbReference type="ARBA" id="ARBA00022771"/>
    </source>
</evidence>
<dbReference type="SUPFAM" id="SSF57889">
    <property type="entry name" value="Cysteine-rich domain"/>
    <property type="match status" value="2"/>
</dbReference>
<dbReference type="Gene3D" id="3.40.50.10330">
    <property type="entry name" value="Probable inorganic polyphosphate/atp-NAD kinase, domain 1"/>
    <property type="match status" value="1"/>
</dbReference>
<keyword evidence="15" id="KW-1185">Reference proteome</keyword>
<feature type="compositionally biased region" description="Low complexity" evidence="11">
    <location>
        <begin position="507"/>
        <end position="519"/>
    </location>
</feature>
<keyword evidence="3" id="KW-0808">Transferase</keyword>
<dbReference type="OrthoDB" id="242257at2759"/>
<dbReference type="InterPro" id="IPR017438">
    <property type="entry name" value="ATP-NAD_kinase_N"/>
</dbReference>
<dbReference type="Pfam" id="PF00781">
    <property type="entry name" value="DAGK_cat"/>
    <property type="match status" value="1"/>
</dbReference>
<dbReference type="SMART" id="SM00109">
    <property type="entry name" value="C1"/>
    <property type="match status" value="2"/>
</dbReference>
<dbReference type="CDD" id="cd20800">
    <property type="entry name" value="C1_DGK_typeII_rpt1"/>
    <property type="match status" value="1"/>
</dbReference>
<feature type="compositionally biased region" description="Basic and acidic residues" evidence="11">
    <location>
        <begin position="649"/>
        <end position="666"/>
    </location>
</feature>
<evidence type="ECO:0000259" key="13">
    <source>
        <dbReference type="PROSITE" id="PS50146"/>
    </source>
</evidence>
<dbReference type="PROSITE" id="PS50081">
    <property type="entry name" value="ZF_DAG_PE_2"/>
    <property type="match status" value="2"/>
</dbReference>
<dbReference type="Proteomes" id="UP000835052">
    <property type="component" value="Unassembled WGS sequence"/>
</dbReference>
<keyword evidence="7" id="KW-0863">Zinc-finger</keyword>
<feature type="domain" description="DAGKc" evidence="13">
    <location>
        <begin position="201"/>
        <end position="336"/>
    </location>
</feature>
<dbReference type="GO" id="GO:0005524">
    <property type="term" value="F:ATP binding"/>
    <property type="evidence" value="ECO:0007669"/>
    <property type="project" value="UniProtKB-KW"/>
</dbReference>
<keyword evidence="9" id="KW-0862">Zinc</keyword>
<keyword evidence="10" id="KW-0067">ATP-binding</keyword>
<dbReference type="SUPFAM" id="SSF111331">
    <property type="entry name" value="NAD kinase/diacylglycerol kinase-like"/>
    <property type="match status" value="1"/>
</dbReference>
<evidence type="ECO:0000256" key="1">
    <source>
        <dbReference type="ARBA" id="ARBA00009280"/>
    </source>
</evidence>
<protein>
    <recommendedName>
        <fullName evidence="2">diacylglycerol kinase (ATP)</fullName>
        <ecNumber evidence="2">2.7.1.107</ecNumber>
    </recommendedName>
</protein>
<keyword evidence="6" id="KW-0547">Nucleotide-binding</keyword>
<keyword evidence="5" id="KW-0677">Repeat</keyword>
<dbReference type="CDD" id="cd20852">
    <property type="entry name" value="C1_DGK_typeII_rpt2"/>
    <property type="match status" value="1"/>
</dbReference>
<evidence type="ECO:0000313" key="15">
    <source>
        <dbReference type="Proteomes" id="UP000835052"/>
    </source>
</evidence>
<dbReference type="SMART" id="SM00046">
    <property type="entry name" value="DAGKc"/>
    <property type="match status" value="1"/>
</dbReference>
<dbReference type="InterPro" id="IPR037607">
    <property type="entry name" value="DGK"/>
</dbReference>
<keyword evidence="8" id="KW-0418">Kinase</keyword>
<dbReference type="InterPro" id="IPR001206">
    <property type="entry name" value="Diacylglycerol_kinase_cat_dom"/>
</dbReference>
<organism evidence="14 15">
    <name type="scientific">Caenorhabditis auriculariae</name>
    <dbReference type="NCBI Taxonomy" id="2777116"/>
    <lineage>
        <taxon>Eukaryota</taxon>
        <taxon>Metazoa</taxon>
        <taxon>Ecdysozoa</taxon>
        <taxon>Nematoda</taxon>
        <taxon>Chromadorea</taxon>
        <taxon>Rhabditida</taxon>
        <taxon>Rhabditina</taxon>
        <taxon>Rhabditomorpha</taxon>
        <taxon>Rhabditoidea</taxon>
        <taxon>Rhabditidae</taxon>
        <taxon>Peloderinae</taxon>
        <taxon>Caenorhabditis</taxon>
    </lineage>
</organism>
<feature type="region of interest" description="Disordered" evidence="11">
    <location>
        <begin position="556"/>
        <end position="666"/>
    </location>
</feature>
<evidence type="ECO:0000256" key="8">
    <source>
        <dbReference type="ARBA" id="ARBA00022777"/>
    </source>
</evidence>
<evidence type="ECO:0000256" key="9">
    <source>
        <dbReference type="ARBA" id="ARBA00022833"/>
    </source>
</evidence>
<evidence type="ECO:0000256" key="4">
    <source>
        <dbReference type="ARBA" id="ARBA00022723"/>
    </source>
</evidence>